<evidence type="ECO:0000256" key="1">
    <source>
        <dbReference type="PIRSR" id="PIRSR601310-1"/>
    </source>
</evidence>
<feature type="short sequence motif" description="Histidine triad motif" evidence="2 3">
    <location>
        <begin position="126"/>
        <end position="130"/>
    </location>
</feature>
<protein>
    <submittedName>
        <fullName evidence="5">Putative HIT-like protein</fullName>
    </submittedName>
</protein>
<feature type="active site" description="Tele-AMP-histidine intermediate" evidence="1">
    <location>
        <position position="128"/>
    </location>
</feature>
<evidence type="ECO:0000256" key="2">
    <source>
        <dbReference type="PIRSR" id="PIRSR601310-3"/>
    </source>
</evidence>
<dbReference type="PROSITE" id="PS51084">
    <property type="entry name" value="HIT_2"/>
    <property type="match status" value="1"/>
</dbReference>
<dbReference type="Pfam" id="PF01230">
    <property type="entry name" value="HIT"/>
    <property type="match status" value="1"/>
</dbReference>
<name>A0A829HAT5_LACPA</name>
<dbReference type="AlphaFoldDB" id="A0A829HAT5"/>
<dbReference type="PANTHER" id="PTHR42997:SF1">
    <property type="entry name" value="AP-4-A PHOSPHORYLASE"/>
    <property type="match status" value="1"/>
</dbReference>
<comment type="caution">
    <text evidence="5">The sequence shown here is derived from an EMBL/GenBank/DDBJ whole genome shotgun (WGS) entry which is preliminary data.</text>
</comment>
<dbReference type="InterPro" id="IPR011146">
    <property type="entry name" value="HIT-like"/>
</dbReference>
<gene>
    <name evidence="5" type="ORF">Lpp41_00285</name>
</gene>
<dbReference type="PRINTS" id="PR00332">
    <property type="entry name" value="HISTRIAD"/>
</dbReference>
<proteinExistence type="predicted"/>
<dbReference type="EMBL" id="ANKE01000017">
    <property type="protein sequence ID" value="EPC76384.1"/>
    <property type="molecule type" value="Genomic_DNA"/>
</dbReference>
<dbReference type="GO" id="GO:0003824">
    <property type="term" value="F:catalytic activity"/>
    <property type="evidence" value="ECO:0007669"/>
    <property type="project" value="InterPro"/>
</dbReference>
<organism evidence="5 6">
    <name type="scientific">Lacticaseibacillus paracasei subsp. paracasei Lpp41</name>
    <dbReference type="NCBI Taxonomy" id="1256208"/>
    <lineage>
        <taxon>Bacteria</taxon>
        <taxon>Bacillati</taxon>
        <taxon>Bacillota</taxon>
        <taxon>Bacilli</taxon>
        <taxon>Lactobacillales</taxon>
        <taxon>Lactobacillaceae</taxon>
        <taxon>Lacticaseibacillus</taxon>
    </lineage>
</organism>
<dbReference type="Gene3D" id="3.30.428.10">
    <property type="entry name" value="HIT-like"/>
    <property type="match status" value="1"/>
</dbReference>
<dbReference type="InterPro" id="IPR001310">
    <property type="entry name" value="Histidine_triad_HIT"/>
</dbReference>
<evidence type="ECO:0000313" key="5">
    <source>
        <dbReference type="EMBL" id="EPC76384.1"/>
    </source>
</evidence>
<sequence length="157" mass="17829">MNNKHKANAAVQICKRLVLIFDLRLIRKEIMMPQADCIFCHLPQTSIVLENDLAVAFWDIHPVSQGHLLVIPRTHRRDFFDLSEEELLAINRLIQAGKTLIDQQYHPDGYNVGANVGLYGGQTVMHCHLHLIPRYRGDDPNPAGGIRKMLPNGQEFA</sequence>
<dbReference type="InterPro" id="IPR052908">
    <property type="entry name" value="AP-4-A_phosphorylase"/>
</dbReference>
<evidence type="ECO:0000313" key="6">
    <source>
        <dbReference type="Proteomes" id="UP000014244"/>
    </source>
</evidence>
<dbReference type="Proteomes" id="UP000014244">
    <property type="component" value="Unassembled WGS sequence"/>
</dbReference>
<feature type="domain" description="HIT" evidence="4">
    <location>
        <begin position="35"/>
        <end position="142"/>
    </location>
</feature>
<dbReference type="SUPFAM" id="SSF54197">
    <property type="entry name" value="HIT-like"/>
    <property type="match status" value="1"/>
</dbReference>
<evidence type="ECO:0000256" key="3">
    <source>
        <dbReference type="PROSITE-ProRule" id="PRU00464"/>
    </source>
</evidence>
<accession>A0A829HAT5</accession>
<dbReference type="InterPro" id="IPR036265">
    <property type="entry name" value="HIT-like_sf"/>
</dbReference>
<dbReference type="PANTHER" id="PTHR42997">
    <property type="entry name" value="HIT FAMILY HYDROLASE"/>
    <property type="match status" value="1"/>
</dbReference>
<reference evidence="5 6" key="1">
    <citation type="journal article" date="2013" name="PLoS ONE">
        <title>Lactobacillus paracasei comparative genomics: towards species pan-genome definition and exploitation of diversity.</title>
        <authorList>
            <person name="Smokvina T."/>
            <person name="Wels M."/>
            <person name="Polka J."/>
            <person name="Chervaux C."/>
            <person name="Brisse S."/>
            <person name="Boekhorst J."/>
            <person name="van Hylckama Vlieg J.E."/>
            <person name="Siezen R.J."/>
        </authorList>
    </citation>
    <scope>NUCLEOTIDE SEQUENCE [LARGE SCALE GENOMIC DNA]</scope>
    <source>
        <strain evidence="5 6">Lpp41</strain>
    </source>
</reference>
<evidence type="ECO:0000259" key="4">
    <source>
        <dbReference type="PROSITE" id="PS51084"/>
    </source>
</evidence>